<evidence type="ECO:0000313" key="2">
    <source>
        <dbReference type="EMBL" id="KAJ0187690.1"/>
    </source>
</evidence>
<keyword evidence="3" id="KW-1185">Reference proteome</keyword>
<dbReference type="EMBL" id="NBSK02000009">
    <property type="protein sequence ID" value="KAJ0187690.1"/>
    <property type="molecule type" value="Genomic_DNA"/>
</dbReference>
<accession>A0A9R1WRV0</accession>
<dbReference type="GO" id="GO:0046976">
    <property type="term" value="F:histone H3K27 methyltransferase activity"/>
    <property type="evidence" value="ECO:0000318"/>
    <property type="project" value="GO_Central"/>
</dbReference>
<dbReference type="InterPro" id="IPR001214">
    <property type="entry name" value="SET_dom"/>
</dbReference>
<name>A0A9R1WRV0_LACSA</name>
<dbReference type="GO" id="GO:0005634">
    <property type="term" value="C:nucleus"/>
    <property type="evidence" value="ECO:0000318"/>
    <property type="project" value="GO_Central"/>
</dbReference>
<evidence type="ECO:0000313" key="3">
    <source>
        <dbReference type="Proteomes" id="UP000235145"/>
    </source>
</evidence>
<dbReference type="PANTHER" id="PTHR45747:SF14">
    <property type="entry name" value="HISTONE-LYSINE N-METHYLTRANSFERASE EZA1"/>
    <property type="match status" value="1"/>
</dbReference>
<gene>
    <name evidence="2" type="ORF">LSAT_V11C900455600</name>
</gene>
<comment type="caution">
    <text evidence="2">The sequence shown here is derived from an EMBL/GenBank/DDBJ whole genome shotgun (WGS) entry which is preliminary data.</text>
</comment>
<proteinExistence type="predicted"/>
<dbReference type="AlphaFoldDB" id="A0A9R1WRV0"/>
<reference evidence="2 3" key="1">
    <citation type="journal article" date="2017" name="Nat. Commun.">
        <title>Genome assembly with in vitro proximity ligation data and whole-genome triplication in lettuce.</title>
        <authorList>
            <person name="Reyes-Chin-Wo S."/>
            <person name="Wang Z."/>
            <person name="Yang X."/>
            <person name="Kozik A."/>
            <person name="Arikit S."/>
            <person name="Song C."/>
            <person name="Xia L."/>
            <person name="Froenicke L."/>
            <person name="Lavelle D.O."/>
            <person name="Truco M.J."/>
            <person name="Xia R."/>
            <person name="Zhu S."/>
            <person name="Xu C."/>
            <person name="Xu H."/>
            <person name="Xu X."/>
            <person name="Cox K."/>
            <person name="Korf I."/>
            <person name="Meyers B.C."/>
            <person name="Michelmore R.W."/>
        </authorList>
    </citation>
    <scope>NUCLEOTIDE SEQUENCE [LARGE SCALE GENOMIC DNA]</scope>
    <source>
        <strain evidence="3">cv. Salinas</strain>
        <tissue evidence="2">Seedlings</tissue>
    </source>
</reference>
<evidence type="ECO:0000259" key="1">
    <source>
        <dbReference type="PROSITE" id="PS50280"/>
    </source>
</evidence>
<dbReference type="PROSITE" id="PS50280">
    <property type="entry name" value="SET"/>
    <property type="match status" value="1"/>
</dbReference>
<organism evidence="2 3">
    <name type="scientific">Lactuca sativa</name>
    <name type="common">Garden lettuce</name>
    <dbReference type="NCBI Taxonomy" id="4236"/>
    <lineage>
        <taxon>Eukaryota</taxon>
        <taxon>Viridiplantae</taxon>
        <taxon>Streptophyta</taxon>
        <taxon>Embryophyta</taxon>
        <taxon>Tracheophyta</taxon>
        <taxon>Spermatophyta</taxon>
        <taxon>Magnoliopsida</taxon>
        <taxon>eudicotyledons</taxon>
        <taxon>Gunneridae</taxon>
        <taxon>Pentapetalae</taxon>
        <taxon>asterids</taxon>
        <taxon>campanulids</taxon>
        <taxon>Asterales</taxon>
        <taxon>Asteraceae</taxon>
        <taxon>Cichorioideae</taxon>
        <taxon>Cichorieae</taxon>
        <taxon>Lactucinae</taxon>
        <taxon>Lactuca</taxon>
    </lineage>
</organism>
<dbReference type="Pfam" id="PF00856">
    <property type="entry name" value="SET"/>
    <property type="match status" value="1"/>
</dbReference>
<dbReference type="SUPFAM" id="SSF82199">
    <property type="entry name" value="SET domain"/>
    <property type="match status" value="1"/>
</dbReference>
<dbReference type="InterPro" id="IPR045318">
    <property type="entry name" value="EZH1/2-like"/>
</dbReference>
<dbReference type="GO" id="GO:0031507">
    <property type="term" value="P:heterochromatin formation"/>
    <property type="evidence" value="ECO:0000318"/>
    <property type="project" value="GO_Central"/>
</dbReference>
<dbReference type="PANTHER" id="PTHR45747">
    <property type="entry name" value="HISTONE-LYSINE N-METHYLTRANSFERASE E(Z)"/>
    <property type="match status" value="1"/>
</dbReference>
<feature type="domain" description="SET" evidence="1">
    <location>
        <begin position="313"/>
        <end position="461"/>
    </location>
</feature>
<dbReference type="Proteomes" id="UP000235145">
    <property type="component" value="Unassembled WGS sequence"/>
</dbReference>
<dbReference type="SMART" id="SM00317">
    <property type="entry name" value="SET"/>
    <property type="match status" value="1"/>
</dbReference>
<dbReference type="GO" id="GO:0003682">
    <property type="term" value="F:chromatin binding"/>
    <property type="evidence" value="ECO:0000318"/>
    <property type="project" value="GO_Central"/>
</dbReference>
<sequence length="485" mass="54317">MMVLGGARVLKALYWLVVDKRRQPSIRDIYMTIVCLMEQHVMMCLATRIDVWLLQATTVYPERADSSNIDARTSNKCPVEDSSLGVDPDISKKEAFWKPLEKDLYLKGLQIYGRNSCLITKNLLPGLKTCSQVYSYMCDGGNNMRTGVDHKGQEMASRLQLLGRKGKAKKIKYSLKSSGHPPKWRRIAYEKNRSNKQYTPCECKSSCGKECPCIKNSTCEKYCGYATLSMHVLAAVTFIEFVKSTAKTDLRDATVQRVGAEAINAHAMLLHVNATQIFAEIVGCGGGSLGEPSAPRRGEGRCGNMRILLRQQQRILLGKSDVAGWGVFLKNSVRKDEYLGEYTGELISHQEADLRGSLYDRINSSFLFNLNAEASGSFSYGLSYVIDAMRKGNKLKFANHSSKPNCYAKVFIGLNSFGPIMKVGIDIDIDMQIIKVGGDHRVGIFAKEHIEAGTELYYDYCYEPQHSPPWALKPPHRPKKHQSHL</sequence>
<dbReference type="CDD" id="cd10519">
    <property type="entry name" value="SET_EZH"/>
    <property type="match status" value="1"/>
</dbReference>
<protein>
    <recommendedName>
        <fullName evidence="1">SET domain-containing protein</fullName>
    </recommendedName>
</protein>
<dbReference type="InterPro" id="IPR046341">
    <property type="entry name" value="SET_dom_sf"/>
</dbReference>
<dbReference type="Gene3D" id="2.170.270.10">
    <property type="entry name" value="SET domain"/>
    <property type="match status" value="1"/>
</dbReference>